<keyword evidence="2" id="KW-0012">Acyltransferase</keyword>
<dbReference type="PANTHER" id="PTHR34069:SF2">
    <property type="entry name" value="BETA-KETOACYL-[ACYL-CARRIER-PROTEIN] SYNTHASE III"/>
    <property type="match status" value="1"/>
</dbReference>
<dbReference type="GO" id="GO:0044550">
    <property type="term" value="P:secondary metabolite biosynthetic process"/>
    <property type="evidence" value="ECO:0007669"/>
    <property type="project" value="TreeGrafter"/>
</dbReference>
<evidence type="ECO:0000313" key="4">
    <source>
        <dbReference type="EMBL" id="SDZ76910.1"/>
    </source>
</evidence>
<dbReference type="GO" id="GO:0016746">
    <property type="term" value="F:acyltransferase activity"/>
    <property type="evidence" value="ECO:0007669"/>
    <property type="project" value="UniProtKB-KW"/>
</dbReference>
<dbReference type="OrthoDB" id="2514738at2"/>
<dbReference type="SUPFAM" id="SSF53901">
    <property type="entry name" value="Thiolase-like"/>
    <property type="match status" value="1"/>
</dbReference>
<dbReference type="AlphaFoldDB" id="A0A1H3VQ69"/>
<keyword evidence="5" id="KW-1185">Reference proteome</keyword>
<evidence type="ECO:0000313" key="5">
    <source>
        <dbReference type="Proteomes" id="UP000199409"/>
    </source>
</evidence>
<dbReference type="RefSeq" id="WP_092344081.1">
    <property type="nucleotide sequence ID" value="NZ_FNQN01000001.1"/>
</dbReference>
<proteinExistence type="predicted"/>
<dbReference type="CDD" id="cd00827">
    <property type="entry name" value="init_cond_enzymes"/>
    <property type="match status" value="1"/>
</dbReference>
<evidence type="ECO:0000256" key="2">
    <source>
        <dbReference type="ARBA" id="ARBA00023315"/>
    </source>
</evidence>
<dbReference type="Proteomes" id="UP000199409">
    <property type="component" value="Unassembled WGS sequence"/>
</dbReference>
<protein>
    <submittedName>
        <fullName evidence="4">3-oxoacyl-[acyl-carrier-protein] synthase-3</fullName>
    </submittedName>
</protein>
<dbReference type="STRING" id="37625.SAMN05660420_00214"/>
<accession>A0A1H3VQ69</accession>
<keyword evidence="1" id="KW-0808">Transferase</keyword>
<gene>
    <name evidence="4" type="ORF">SAMN05660420_00214</name>
</gene>
<dbReference type="EMBL" id="FNQN01000001">
    <property type="protein sequence ID" value="SDZ76910.1"/>
    <property type="molecule type" value="Genomic_DNA"/>
</dbReference>
<dbReference type="Gene3D" id="3.40.47.10">
    <property type="match status" value="2"/>
</dbReference>
<dbReference type="Pfam" id="PF08541">
    <property type="entry name" value="ACP_syn_III_C"/>
    <property type="match status" value="1"/>
</dbReference>
<dbReference type="InterPro" id="IPR013747">
    <property type="entry name" value="ACP_syn_III_C"/>
</dbReference>
<evidence type="ECO:0000259" key="3">
    <source>
        <dbReference type="Pfam" id="PF08541"/>
    </source>
</evidence>
<dbReference type="NCBIfam" id="NF005293">
    <property type="entry name" value="PRK06816.1"/>
    <property type="match status" value="1"/>
</dbReference>
<dbReference type="PANTHER" id="PTHR34069">
    <property type="entry name" value="3-OXOACYL-[ACYL-CARRIER-PROTEIN] SYNTHASE 3"/>
    <property type="match status" value="1"/>
</dbReference>
<sequence length="382" mass="42224">MSVYITDLASFLPNNPVSNEQMEGILGLVNQLPSRTRRIILRNNKIKTRYYAIDPESGQSTHSNAQLSAEAVKNLHPYEHFKLEDIECLCCGTSTPDQILPGHAPMVHGELGGSHCEVLSAAGVCTAGMSALKYAWMNVALGLSKNAVATGSELVSTFMHARLCGEVDADKAAQLESQPGLSFEADFLRWMLSDGAGAAFLSSDPSPQGISLRIDWIDLISYANEMETCMYAGADKLEDGTIRGWRENANLADAIANHTFMIKQDVKLLNKEIITFAVERALAELVVKHKLNADEIDWFIPHYSSAYFRDDLRGRMEKIGLPIPTERWFTNLATKGNTGSASIYIMLEELFHSGQLKKGEKLLCFIPESGRFSMCYMLLTVC</sequence>
<reference evidence="4 5" key="1">
    <citation type="submission" date="2016-10" db="EMBL/GenBank/DDBJ databases">
        <authorList>
            <person name="de Groot N.N."/>
        </authorList>
    </citation>
    <scope>NUCLEOTIDE SEQUENCE [LARGE SCALE GENOMIC DNA]</scope>
    <source>
        <strain evidence="4 5">DSM 7343</strain>
    </source>
</reference>
<feature type="domain" description="Beta-ketoacyl-[acyl-carrier-protein] synthase III C-terminal" evidence="3">
    <location>
        <begin position="288"/>
        <end position="364"/>
    </location>
</feature>
<name>A0A1H3VQ69_9BACT</name>
<evidence type="ECO:0000256" key="1">
    <source>
        <dbReference type="ARBA" id="ARBA00022679"/>
    </source>
</evidence>
<dbReference type="InterPro" id="IPR016039">
    <property type="entry name" value="Thiolase-like"/>
</dbReference>
<organism evidence="4 5">
    <name type="scientific">Desulfuromusa kysingii</name>
    <dbReference type="NCBI Taxonomy" id="37625"/>
    <lineage>
        <taxon>Bacteria</taxon>
        <taxon>Pseudomonadati</taxon>
        <taxon>Thermodesulfobacteriota</taxon>
        <taxon>Desulfuromonadia</taxon>
        <taxon>Desulfuromonadales</taxon>
        <taxon>Geopsychrobacteraceae</taxon>
        <taxon>Desulfuromusa</taxon>
    </lineage>
</organism>